<name>A0ABR1JTX1_9AGAR</name>
<dbReference type="Pfam" id="PF20434">
    <property type="entry name" value="BD-FAE"/>
    <property type="match status" value="1"/>
</dbReference>
<dbReference type="PANTHER" id="PTHR48081:SF33">
    <property type="entry name" value="KYNURENINE FORMAMIDASE"/>
    <property type="match status" value="1"/>
</dbReference>
<feature type="domain" description="BD-FAE-like" evidence="2">
    <location>
        <begin position="27"/>
        <end position="231"/>
    </location>
</feature>
<reference evidence="3 4" key="1">
    <citation type="submission" date="2024-01" db="EMBL/GenBank/DDBJ databases">
        <title>A draft genome for the cacao thread blight pathogen Marasmiellus scandens.</title>
        <authorList>
            <person name="Baruah I.K."/>
            <person name="Leung J."/>
            <person name="Bukari Y."/>
            <person name="Amoako-Attah I."/>
            <person name="Meinhardt L.W."/>
            <person name="Bailey B.A."/>
            <person name="Cohen S.P."/>
        </authorList>
    </citation>
    <scope>NUCLEOTIDE SEQUENCE [LARGE SCALE GENOMIC DNA]</scope>
    <source>
        <strain evidence="3 4">GH-19</strain>
    </source>
</reference>
<keyword evidence="1" id="KW-0378">Hydrolase</keyword>
<dbReference type="SUPFAM" id="SSF53474">
    <property type="entry name" value="alpha/beta-Hydrolases"/>
    <property type="match status" value="1"/>
</dbReference>
<dbReference type="PANTHER" id="PTHR48081">
    <property type="entry name" value="AB HYDROLASE SUPERFAMILY PROTEIN C4A8.06C"/>
    <property type="match status" value="1"/>
</dbReference>
<sequence>MSIEIRRDIPYNSKEDDIFRAFDFYYLPTETPLPLICFVHGGAWRSEDKADHDALARLLVSRTGFPVVVPNYRLTKDSDGSNAIRHPIHSQDILEFFTFLMSSWDGLGCTVDRSKIYLIGHSCSAHMLASIFLDSSAATPVLTPPPEVINAVQAIVLSEGIYDIDLLLSRFPKYREWFIAPAFGDKPSYADFSITRLPLRKTEDDIRWLVIHSKGDTLVDLTQSDEMYKHLLRLYTGRAQPVVSKVDDLVEEHDDVLRSETYLKIVSEFIVQDVPKA</sequence>
<proteinExistence type="predicted"/>
<dbReference type="Proteomes" id="UP001498398">
    <property type="component" value="Unassembled WGS sequence"/>
</dbReference>
<organism evidence="3 4">
    <name type="scientific">Marasmiellus scandens</name>
    <dbReference type="NCBI Taxonomy" id="2682957"/>
    <lineage>
        <taxon>Eukaryota</taxon>
        <taxon>Fungi</taxon>
        <taxon>Dikarya</taxon>
        <taxon>Basidiomycota</taxon>
        <taxon>Agaricomycotina</taxon>
        <taxon>Agaricomycetes</taxon>
        <taxon>Agaricomycetidae</taxon>
        <taxon>Agaricales</taxon>
        <taxon>Marasmiineae</taxon>
        <taxon>Omphalotaceae</taxon>
        <taxon>Marasmiellus</taxon>
    </lineage>
</organism>
<evidence type="ECO:0000256" key="1">
    <source>
        <dbReference type="ARBA" id="ARBA00022801"/>
    </source>
</evidence>
<dbReference type="InterPro" id="IPR049492">
    <property type="entry name" value="BD-FAE-like_dom"/>
</dbReference>
<dbReference type="EMBL" id="JBANRG010000004">
    <property type="protein sequence ID" value="KAK7467010.1"/>
    <property type="molecule type" value="Genomic_DNA"/>
</dbReference>
<accession>A0ABR1JTX1</accession>
<evidence type="ECO:0000259" key="2">
    <source>
        <dbReference type="Pfam" id="PF20434"/>
    </source>
</evidence>
<evidence type="ECO:0000313" key="4">
    <source>
        <dbReference type="Proteomes" id="UP001498398"/>
    </source>
</evidence>
<gene>
    <name evidence="3" type="ORF">VKT23_004073</name>
</gene>
<protein>
    <recommendedName>
        <fullName evidence="2">BD-FAE-like domain-containing protein</fullName>
    </recommendedName>
</protein>
<dbReference type="InterPro" id="IPR050300">
    <property type="entry name" value="GDXG_lipolytic_enzyme"/>
</dbReference>
<dbReference type="InterPro" id="IPR029058">
    <property type="entry name" value="AB_hydrolase_fold"/>
</dbReference>
<comment type="caution">
    <text evidence="3">The sequence shown here is derived from an EMBL/GenBank/DDBJ whole genome shotgun (WGS) entry which is preliminary data.</text>
</comment>
<keyword evidence="4" id="KW-1185">Reference proteome</keyword>
<dbReference type="Gene3D" id="3.40.50.1820">
    <property type="entry name" value="alpha/beta hydrolase"/>
    <property type="match status" value="1"/>
</dbReference>
<evidence type="ECO:0000313" key="3">
    <source>
        <dbReference type="EMBL" id="KAK7467010.1"/>
    </source>
</evidence>